<dbReference type="EMBL" id="CP020918">
    <property type="protein sequence ID" value="AWG21862.1"/>
    <property type="molecule type" value="Genomic_DNA"/>
</dbReference>
<proteinExistence type="predicted"/>
<dbReference type="AlphaFoldDB" id="A0A2S1LDM0"/>
<evidence type="ECO:0008006" key="3">
    <source>
        <dbReference type="Google" id="ProtNLM"/>
    </source>
</evidence>
<evidence type="ECO:0000313" key="2">
    <source>
        <dbReference type="Proteomes" id="UP000244527"/>
    </source>
</evidence>
<dbReference type="Proteomes" id="UP000244527">
    <property type="component" value="Chromosome"/>
</dbReference>
<dbReference type="OrthoDB" id="1349654at2"/>
<keyword evidence="2" id="KW-1185">Reference proteome</keyword>
<dbReference type="PROSITE" id="PS51257">
    <property type="entry name" value="PROKAR_LIPOPROTEIN"/>
    <property type="match status" value="1"/>
</dbReference>
<name>A0A2S1LDM0_9FLAO</name>
<protein>
    <recommendedName>
        <fullName evidence="3">Lipoprotein</fullName>
    </recommendedName>
</protein>
<dbReference type="KEGG" id="ffa:FFWV33_10130"/>
<gene>
    <name evidence="1" type="ORF">FFWV33_10130</name>
</gene>
<evidence type="ECO:0000313" key="1">
    <source>
        <dbReference type="EMBL" id="AWG21862.1"/>
    </source>
</evidence>
<accession>A0A2S1LDM0</accession>
<sequence length="196" mass="22654">MRNILLLLTLSLLIFSCETKKSEDFHPDIMKPNWDGITPENIKYKFGDAVSIFIDKQYYIGIIMDINQDKAGIWYGICLSDYRSIIPNQKKINELNFFARNIPSGFSGDCVSCYDLSYLNENSVSKNVRVFENVKIDIDKISIGASSPAKNLKQLENDYFNAIKVRKQKPTECDEEILNPKRVAERYFKIENVLME</sequence>
<reference evidence="1 2" key="1">
    <citation type="submission" date="2017-04" db="EMBL/GenBank/DDBJ databases">
        <title>Compelte genome sequence of WV33.</title>
        <authorList>
            <person name="Lee P.C."/>
        </authorList>
    </citation>
    <scope>NUCLEOTIDE SEQUENCE [LARGE SCALE GENOMIC DNA]</scope>
    <source>
        <strain evidence="1 2">WV33</strain>
    </source>
</reference>
<organism evidence="1 2">
    <name type="scientific">Flavobacterium faecale</name>
    <dbReference type="NCBI Taxonomy" id="1355330"/>
    <lineage>
        <taxon>Bacteria</taxon>
        <taxon>Pseudomonadati</taxon>
        <taxon>Bacteroidota</taxon>
        <taxon>Flavobacteriia</taxon>
        <taxon>Flavobacteriales</taxon>
        <taxon>Flavobacteriaceae</taxon>
        <taxon>Flavobacterium</taxon>
    </lineage>
</organism>
<dbReference type="RefSeq" id="WP_108740798.1">
    <property type="nucleotide sequence ID" value="NZ_CP020918.1"/>
</dbReference>